<dbReference type="PANTHER" id="PTHR11999">
    <property type="entry name" value="GROUP II PYRIDOXAL-5-PHOSPHATE DECARBOXYLASE"/>
    <property type="match status" value="1"/>
</dbReference>
<dbReference type="InterPro" id="IPR021115">
    <property type="entry name" value="Pyridoxal-P_BS"/>
</dbReference>
<keyword evidence="4 6" id="KW-0663">Pyridoxal phosphate</keyword>
<evidence type="ECO:0000256" key="6">
    <source>
        <dbReference type="PIRSR" id="PIRSR602129-50"/>
    </source>
</evidence>
<accession>A0A378Y2Z3</accession>
<dbReference type="PROSITE" id="PS00392">
    <property type="entry name" value="DDC_GAD_HDC_YDC"/>
    <property type="match status" value="1"/>
</dbReference>
<evidence type="ECO:0000256" key="3">
    <source>
        <dbReference type="ARBA" id="ARBA00022793"/>
    </source>
</evidence>
<dbReference type="Gene3D" id="3.90.1150.10">
    <property type="entry name" value="Aspartate Aminotransferase, domain 1"/>
    <property type="match status" value="1"/>
</dbReference>
<organism evidence="8 9">
    <name type="scientific">Paenibacillus polymyxa</name>
    <name type="common">Bacillus polymyxa</name>
    <dbReference type="NCBI Taxonomy" id="1406"/>
    <lineage>
        <taxon>Bacteria</taxon>
        <taxon>Bacillati</taxon>
        <taxon>Bacillota</taxon>
        <taxon>Bacilli</taxon>
        <taxon>Bacillales</taxon>
        <taxon>Paenibacillaceae</taxon>
        <taxon>Paenibacillus</taxon>
    </lineage>
</organism>
<evidence type="ECO:0000313" key="9">
    <source>
        <dbReference type="Proteomes" id="UP000254400"/>
    </source>
</evidence>
<gene>
    <name evidence="8" type="primary">ddc</name>
    <name evidence="8" type="ORF">NCTC10343_04105</name>
</gene>
<dbReference type="EMBL" id="UGSC01000001">
    <property type="protein sequence ID" value="SUA71218.1"/>
    <property type="molecule type" value="Genomic_DNA"/>
</dbReference>
<comment type="cofactor">
    <cofactor evidence="1 6 7">
        <name>pyridoxal 5'-phosphate</name>
        <dbReference type="ChEBI" id="CHEBI:597326"/>
    </cofactor>
</comment>
<dbReference type="CDD" id="cd06450">
    <property type="entry name" value="DOPA_deC_like"/>
    <property type="match status" value="1"/>
</dbReference>
<evidence type="ECO:0000256" key="7">
    <source>
        <dbReference type="RuleBase" id="RU000382"/>
    </source>
</evidence>
<dbReference type="InterPro" id="IPR002129">
    <property type="entry name" value="PyrdxlP-dep_de-COase"/>
</dbReference>
<dbReference type="Proteomes" id="UP000254400">
    <property type="component" value="Unassembled WGS sequence"/>
</dbReference>
<dbReference type="GO" id="GO:0006520">
    <property type="term" value="P:amino acid metabolic process"/>
    <property type="evidence" value="ECO:0007669"/>
    <property type="project" value="InterPro"/>
</dbReference>
<feature type="modified residue" description="N6-(pyridoxal phosphate)lysine" evidence="6">
    <location>
        <position position="293"/>
    </location>
</feature>
<dbReference type="GO" id="GO:0004058">
    <property type="term" value="F:aromatic-L-amino-acid decarboxylase activity"/>
    <property type="evidence" value="ECO:0007669"/>
    <property type="project" value="UniProtKB-ARBA"/>
</dbReference>
<dbReference type="InterPro" id="IPR010977">
    <property type="entry name" value="Aromatic_deC"/>
</dbReference>
<name>A0A378Y2Z3_PAEPO</name>
<dbReference type="PANTHER" id="PTHR11999:SF70">
    <property type="entry name" value="MIP05841P"/>
    <property type="match status" value="1"/>
</dbReference>
<evidence type="ECO:0000313" key="8">
    <source>
        <dbReference type="EMBL" id="SUA71218.1"/>
    </source>
</evidence>
<sequence>MLMMNQEPNQQLGEIIEQFIHSYMAENNNIRSQKVINTADEDTIAHLREIGFPKKGRPIKEVVNEMRKNVYPYQTFMQHPRFFALVPSPMSLYSWLGDIMTSAYNTHAGSWMLSSSASLLEGEVIRWMCDQAGYPDTAGGLFLSGGSLSNLTALAAARNAKLSEQEYALGTAYVSDQTHSSVAKGLRILGFRGDQIRKIPSDTNFRMDVSALEKKVMDDQAAGMKPFAIIATAGTTNTGSIDPLNEIADLCEKHNIWLHVDGAYGASILASSKYKSLLSGISRSDSITWDAHKWLMQTYSCSVVLAKENQQLRDCFSTHPEYLKDAETNEEHINYWDLGPELTRPARSLKLWVTLQALGTNAVSEVIEHGVQLAEWAEDEIKKHNHWEIVCPAQLAIVNFQYAPPGLSDQELDSLNKRISQEMVTNGYATVLTTQLNGKTVLRICAIHPDTTEHEIRNTIQLLSNIARSLNETKAFL</sequence>
<dbReference type="AlphaFoldDB" id="A0A378Y2Z3"/>
<dbReference type="InterPro" id="IPR015421">
    <property type="entry name" value="PyrdxlP-dep_Trfase_major"/>
</dbReference>
<dbReference type="EC" id="4.1.1.86" evidence="8"/>
<reference evidence="8 9" key="1">
    <citation type="submission" date="2018-06" db="EMBL/GenBank/DDBJ databases">
        <authorList>
            <consortium name="Pathogen Informatics"/>
            <person name="Doyle S."/>
        </authorList>
    </citation>
    <scope>NUCLEOTIDE SEQUENCE [LARGE SCALE GENOMIC DNA]</scope>
    <source>
        <strain evidence="8 9">NCTC10343</strain>
    </source>
</reference>
<dbReference type="Gene3D" id="1.20.1340.10">
    <property type="entry name" value="dopa decarboxylase, N-terminal domain"/>
    <property type="match status" value="1"/>
</dbReference>
<keyword evidence="3" id="KW-0210">Decarboxylase</keyword>
<comment type="similarity">
    <text evidence="2 7">Belongs to the group II decarboxylase family.</text>
</comment>
<dbReference type="InterPro" id="IPR015424">
    <property type="entry name" value="PyrdxlP-dep_Trfase"/>
</dbReference>
<evidence type="ECO:0000256" key="4">
    <source>
        <dbReference type="ARBA" id="ARBA00022898"/>
    </source>
</evidence>
<dbReference type="Gene3D" id="3.40.640.10">
    <property type="entry name" value="Type I PLP-dependent aspartate aminotransferase-like (Major domain)"/>
    <property type="match status" value="1"/>
</dbReference>
<evidence type="ECO:0000256" key="5">
    <source>
        <dbReference type="ARBA" id="ARBA00023239"/>
    </source>
</evidence>
<dbReference type="GO" id="GO:0019752">
    <property type="term" value="P:carboxylic acid metabolic process"/>
    <property type="evidence" value="ECO:0007669"/>
    <property type="project" value="InterPro"/>
</dbReference>
<keyword evidence="5 7" id="KW-0456">Lyase</keyword>
<evidence type="ECO:0000256" key="1">
    <source>
        <dbReference type="ARBA" id="ARBA00001933"/>
    </source>
</evidence>
<evidence type="ECO:0000256" key="2">
    <source>
        <dbReference type="ARBA" id="ARBA00009533"/>
    </source>
</evidence>
<protein>
    <submittedName>
        <fullName evidence="8">Glutamate decarboxylase</fullName>
        <ecNumber evidence="8">4.1.1.86</ecNumber>
    </submittedName>
</protein>
<dbReference type="Pfam" id="PF00282">
    <property type="entry name" value="Pyridoxal_deC"/>
    <property type="match status" value="1"/>
</dbReference>
<dbReference type="InterPro" id="IPR015422">
    <property type="entry name" value="PyrdxlP-dep_Trfase_small"/>
</dbReference>
<dbReference type="GO" id="GO:0033983">
    <property type="term" value="F:diaminobutyrate decarboxylase activity"/>
    <property type="evidence" value="ECO:0007669"/>
    <property type="project" value="UniProtKB-EC"/>
</dbReference>
<dbReference type="SUPFAM" id="SSF53383">
    <property type="entry name" value="PLP-dependent transferases"/>
    <property type="match status" value="1"/>
</dbReference>
<dbReference type="PRINTS" id="PR00800">
    <property type="entry name" value="YHDCRBOXLASE"/>
</dbReference>
<proteinExistence type="inferred from homology"/>
<dbReference type="GO" id="GO:0030170">
    <property type="term" value="F:pyridoxal phosphate binding"/>
    <property type="evidence" value="ECO:0007669"/>
    <property type="project" value="InterPro"/>
</dbReference>